<dbReference type="SUPFAM" id="SSF54909">
    <property type="entry name" value="Dimeric alpha+beta barrel"/>
    <property type="match status" value="1"/>
</dbReference>
<dbReference type="RefSeq" id="WP_091259343.1">
    <property type="nucleotide sequence ID" value="NZ_FNDB01000026.1"/>
</dbReference>
<feature type="chain" id="PRO_5011489645" evidence="2">
    <location>
        <begin position="21"/>
        <end position="127"/>
    </location>
</feature>
<dbReference type="PROSITE" id="PS51502">
    <property type="entry name" value="S_R_A_B_BARREL"/>
    <property type="match status" value="1"/>
</dbReference>
<dbReference type="Pfam" id="PF07876">
    <property type="entry name" value="Dabb"/>
    <property type="match status" value="1"/>
</dbReference>
<keyword evidence="5" id="KW-1185">Reference proteome</keyword>
<name>A0A1G8IG13_9FLAO</name>
<dbReference type="InterPro" id="IPR013097">
    <property type="entry name" value="Dabb"/>
</dbReference>
<dbReference type="AlphaFoldDB" id="A0A1G8IG13"/>
<dbReference type="EMBL" id="FNDB01000026">
    <property type="protein sequence ID" value="SDI17864.1"/>
    <property type="molecule type" value="Genomic_DNA"/>
</dbReference>
<dbReference type="STRING" id="178355.SAMN04488062_1269"/>
<dbReference type="SMART" id="SM00886">
    <property type="entry name" value="Dabb"/>
    <property type="match status" value="1"/>
</dbReference>
<dbReference type="PANTHER" id="PTHR33178:SF10">
    <property type="entry name" value="STRESS-RESPONSE A_B BARREL DOMAIN-CONTAINING PROTEIN"/>
    <property type="match status" value="1"/>
</dbReference>
<proteinExistence type="predicted"/>
<protein>
    <submittedName>
        <fullName evidence="4">Stress responsive A/B Barrel Domain</fullName>
    </submittedName>
</protein>
<dbReference type="InterPro" id="IPR044662">
    <property type="entry name" value="HS1/DABB1-like"/>
</dbReference>
<evidence type="ECO:0000313" key="5">
    <source>
        <dbReference type="Proteomes" id="UP000199274"/>
    </source>
</evidence>
<dbReference type="InterPro" id="IPR011008">
    <property type="entry name" value="Dimeric_a/b-barrel"/>
</dbReference>
<evidence type="ECO:0000313" key="4">
    <source>
        <dbReference type="EMBL" id="SDI17864.1"/>
    </source>
</evidence>
<dbReference type="PANTHER" id="PTHR33178">
    <property type="match status" value="1"/>
</dbReference>
<dbReference type="Gene3D" id="3.30.70.100">
    <property type="match status" value="1"/>
</dbReference>
<dbReference type="OrthoDB" id="9816070at2"/>
<gene>
    <name evidence="4" type="ORF">SAMN04488062_1269</name>
</gene>
<organism evidence="4 5">
    <name type="scientific">Flavobacterium omnivorum</name>
    <dbReference type="NCBI Taxonomy" id="178355"/>
    <lineage>
        <taxon>Bacteria</taxon>
        <taxon>Pseudomonadati</taxon>
        <taxon>Bacteroidota</taxon>
        <taxon>Flavobacteriia</taxon>
        <taxon>Flavobacteriales</taxon>
        <taxon>Flavobacteriaceae</taxon>
        <taxon>Flavobacterium</taxon>
    </lineage>
</organism>
<sequence length="127" mass="14492">MKKVVLLWLILITSSYEVQAQQESQKPQLRHVVLFGWKEGTKPATIDKVVTAFRNLEHKIELIQAFEWGVNNSPENLSNGLTHCFTITFNSEADRDAYLTHPDHKAFVALLNPAPDKVTVVDYWATK</sequence>
<reference evidence="5" key="1">
    <citation type="submission" date="2016-10" db="EMBL/GenBank/DDBJ databases">
        <authorList>
            <person name="Varghese N."/>
            <person name="Submissions S."/>
        </authorList>
    </citation>
    <scope>NUCLEOTIDE SEQUENCE [LARGE SCALE GENOMIC DNA]</scope>
    <source>
        <strain evidence="5">CGMCC 1.2747</strain>
    </source>
</reference>
<comment type="subunit">
    <text evidence="1">Homodimer.</text>
</comment>
<feature type="signal peptide" evidence="2">
    <location>
        <begin position="1"/>
        <end position="20"/>
    </location>
</feature>
<accession>A0A1G8IG13</accession>
<evidence type="ECO:0000256" key="1">
    <source>
        <dbReference type="ARBA" id="ARBA00011738"/>
    </source>
</evidence>
<feature type="domain" description="Stress-response A/B barrel" evidence="3">
    <location>
        <begin position="29"/>
        <end position="123"/>
    </location>
</feature>
<evidence type="ECO:0000256" key="2">
    <source>
        <dbReference type="SAM" id="SignalP"/>
    </source>
</evidence>
<dbReference type="Proteomes" id="UP000199274">
    <property type="component" value="Unassembled WGS sequence"/>
</dbReference>
<keyword evidence="2" id="KW-0732">Signal</keyword>
<evidence type="ECO:0000259" key="3">
    <source>
        <dbReference type="PROSITE" id="PS51502"/>
    </source>
</evidence>